<comment type="caution">
    <text evidence="9">The sequence shown here is derived from an EMBL/GenBank/DDBJ whole genome shotgun (WGS) entry which is preliminary data.</text>
</comment>
<evidence type="ECO:0000256" key="6">
    <source>
        <dbReference type="ARBA" id="ARBA00022927"/>
    </source>
</evidence>
<dbReference type="Proteomes" id="UP001189429">
    <property type="component" value="Unassembled WGS sequence"/>
</dbReference>
<dbReference type="Pfam" id="PF25780">
    <property type="entry name" value="TPR_IPO5"/>
    <property type="match status" value="1"/>
</dbReference>
<evidence type="ECO:0000313" key="10">
    <source>
        <dbReference type="Proteomes" id="UP001189429"/>
    </source>
</evidence>
<evidence type="ECO:0000256" key="5">
    <source>
        <dbReference type="ARBA" id="ARBA00022737"/>
    </source>
</evidence>
<evidence type="ECO:0000256" key="7">
    <source>
        <dbReference type="ARBA" id="ARBA00023242"/>
    </source>
</evidence>
<sequence length="242" mass="26328">MAVAPEELVRFCQLLRALLCGHNEQRRESERLYQETKQCDPDRLCRCLITVLTSAPEDTLRQQSAVLLRQCLKATRADFVWPLLPAETREAIKSGLLTAMRGEQVRSTRHKVCDVVAVLASHVLDSSTTPGGWSEVGPALYELMEAQSSEHRESALHVVREMMAVNPPVVQALVGGRIPSVLQACQADPSAYVRKERGAPLRGGAGAPAAGRVAGLPGAARRALVVGRAEPRWRGSDHLISS</sequence>
<dbReference type="InterPro" id="IPR016024">
    <property type="entry name" value="ARM-type_fold"/>
</dbReference>
<evidence type="ECO:0000256" key="4">
    <source>
        <dbReference type="ARBA" id="ARBA00022490"/>
    </source>
</evidence>
<proteinExistence type="predicted"/>
<dbReference type="InterPro" id="IPR040122">
    <property type="entry name" value="Importin_beta"/>
</dbReference>
<evidence type="ECO:0000256" key="2">
    <source>
        <dbReference type="ARBA" id="ARBA00004496"/>
    </source>
</evidence>
<evidence type="ECO:0000259" key="8">
    <source>
        <dbReference type="Pfam" id="PF25780"/>
    </source>
</evidence>
<feature type="domain" description="IPO4/5-like TPR repeats" evidence="8">
    <location>
        <begin position="105"/>
        <end position="166"/>
    </location>
</feature>
<dbReference type="InterPro" id="IPR011989">
    <property type="entry name" value="ARM-like"/>
</dbReference>
<keyword evidence="10" id="KW-1185">Reference proteome</keyword>
<dbReference type="InterPro" id="IPR057672">
    <property type="entry name" value="TPR_IPO4/5"/>
</dbReference>
<organism evidence="9 10">
    <name type="scientific">Prorocentrum cordatum</name>
    <dbReference type="NCBI Taxonomy" id="2364126"/>
    <lineage>
        <taxon>Eukaryota</taxon>
        <taxon>Sar</taxon>
        <taxon>Alveolata</taxon>
        <taxon>Dinophyceae</taxon>
        <taxon>Prorocentrales</taxon>
        <taxon>Prorocentraceae</taxon>
        <taxon>Prorocentrum</taxon>
    </lineage>
</organism>
<gene>
    <name evidence="9" type="ORF">PCOR1329_LOCUS85739</name>
</gene>
<dbReference type="EMBL" id="CAUYUJ010022699">
    <property type="protein sequence ID" value="CAK0912074.1"/>
    <property type="molecule type" value="Genomic_DNA"/>
</dbReference>
<protein>
    <recommendedName>
        <fullName evidence="8">IPO4/5-like TPR repeats domain-containing protein</fullName>
    </recommendedName>
</protein>
<evidence type="ECO:0000313" key="9">
    <source>
        <dbReference type="EMBL" id="CAK0912074.1"/>
    </source>
</evidence>
<dbReference type="SUPFAM" id="SSF48371">
    <property type="entry name" value="ARM repeat"/>
    <property type="match status" value="1"/>
</dbReference>
<keyword evidence="7" id="KW-0539">Nucleus</keyword>
<keyword evidence="3" id="KW-0813">Transport</keyword>
<evidence type="ECO:0000256" key="3">
    <source>
        <dbReference type="ARBA" id="ARBA00022448"/>
    </source>
</evidence>
<name>A0ABN9YGS6_9DINO</name>
<reference evidence="9" key="1">
    <citation type="submission" date="2023-10" db="EMBL/GenBank/DDBJ databases">
        <authorList>
            <person name="Chen Y."/>
            <person name="Shah S."/>
            <person name="Dougan E. K."/>
            <person name="Thang M."/>
            <person name="Chan C."/>
        </authorList>
    </citation>
    <scope>NUCLEOTIDE SEQUENCE [LARGE SCALE GENOMIC DNA]</scope>
</reference>
<dbReference type="PANTHER" id="PTHR10527">
    <property type="entry name" value="IMPORTIN BETA"/>
    <property type="match status" value="1"/>
</dbReference>
<evidence type="ECO:0000256" key="1">
    <source>
        <dbReference type="ARBA" id="ARBA00004123"/>
    </source>
</evidence>
<keyword evidence="4" id="KW-0963">Cytoplasm</keyword>
<dbReference type="Gene3D" id="1.25.10.10">
    <property type="entry name" value="Leucine-rich Repeat Variant"/>
    <property type="match status" value="1"/>
</dbReference>
<keyword evidence="6" id="KW-0653">Protein transport</keyword>
<accession>A0ABN9YGS6</accession>
<keyword evidence="5" id="KW-0677">Repeat</keyword>
<comment type="subcellular location">
    <subcellularLocation>
        <location evidence="2">Cytoplasm</location>
    </subcellularLocation>
    <subcellularLocation>
        <location evidence="1">Nucleus</location>
    </subcellularLocation>
</comment>